<feature type="chain" id="PRO_5043780649" evidence="2">
    <location>
        <begin position="25"/>
        <end position="257"/>
    </location>
</feature>
<dbReference type="GeneID" id="118457453"/>
<organism evidence="3 4">
    <name type="scientific">Anopheles albimanus</name>
    <name type="common">New world malaria mosquito</name>
    <dbReference type="NCBI Taxonomy" id="7167"/>
    <lineage>
        <taxon>Eukaryota</taxon>
        <taxon>Metazoa</taxon>
        <taxon>Ecdysozoa</taxon>
        <taxon>Arthropoda</taxon>
        <taxon>Hexapoda</taxon>
        <taxon>Insecta</taxon>
        <taxon>Pterygota</taxon>
        <taxon>Neoptera</taxon>
        <taxon>Endopterygota</taxon>
        <taxon>Diptera</taxon>
        <taxon>Nematocera</taxon>
        <taxon>Culicoidea</taxon>
        <taxon>Culicidae</taxon>
        <taxon>Anophelinae</taxon>
        <taxon>Anopheles</taxon>
    </lineage>
</organism>
<keyword evidence="4" id="KW-1185">Reference proteome</keyword>
<name>A0A182FKT7_ANOAL</name>
<dbReference type="KEGG" id="aali:118457453"/>
<dbReference type="VEuPathDB" id="VectorBase:AALB007145"/>
<evidence type="ECO:0000313" key="3">
    <source>
        <dbReference type="EnsemblMetazoa" id="AALB007145-PA"/>
    </source>
</evidence>
<reference evidence="3" key="2">
    <citation type="submission" date="2022-08" db="UniProtKB">
        <authorList>
            <consortium name="EnsemblMetazoa"/>
        </authorList>
    </citation>
    <scope>IDENTIFICATION</scope>
    <source>
        <strain evidence="3">STECLA/ALBI9_A</strain>
    </source>
</reference>
<evidence type="ECO:0000256" key="2">
    <source>
        <dbReference type="SAM" id="SignalP"/>
    </source>
</evidence>
<feature type="signal peptide" evidence="2">
    <location>
        <begin position="1"/>
        <end position="24"/>
    </location>
</feature>
<feature type="region of interest" description="Disordered" evidence="1">
    <location>
        <begin position="51"/>
        <end position="151"/>
    </location>
</feature>
<dbReference type="VEuPathDB" id="VectorBase:AALB20_035974"/>
<dbReference type="AlphaFoldDB" id="A0A182FKT7"/>
<evidence type="ECO:0000313" key="4">
    <source>
        <dbReference type="Proteomes" id="UP000069272"/>
    </source>
</evidence>
<feature type="compositionally biased region" description="Low complexity" evidence="1">
    <location>
        <begin position="61"/>
        <end position="73"/>
    </location>
</feature>
<keyword evidence="2" id="KW-0732">Signal</keyword>
<dbReference type="OrthoDB" id="7742889at2759"/>
<protein>
    <submittedName>
        <fullName evidence="3">Uncharacterized protein</fullName>
    </submittedName>
</protein>
<dbReference type="RefSeq" id="XP_035774943.1">
    <property type="nucleotide sequence ID" value="XM_035919050.1"/>
</dbReference>
<reference evidence="3 4" key="1">
    <citation type="journal article" date="2017" name="G3 (Bethesda)">
        <title>The Physical Genome Mapping of Anopheles albimanus Corrected Scaffold Misassemblies and Identified Interarm Rearrangements in Genus Anopheles.</title>
        <authorList>
            <person name="Artemov G.N."/>
            <person name="Peery A.N."/>
            <person name="Jiang X."/>
            <person name="Tu Z."/>
            <person name="Stegniy V.N."/>
            <person name="Sharakhova M.V."/>
            <person name="Sharakhov I.V."/>
        </authorList>
    </citation>
    <scope>NUCLEOTIDE SEQUENCE [LARGE SCALE GENOMIC DNA]</scope>
    <source>
        <strain evidence="3 4">ALBI9_A</strain>
    </source>
</reference>
<proteinExistence type="predicted"/>
<accession>A0A182FKT7</accession>
<dbReference type="Proteomes" id="UP000069272">
    <property type="component" value="Chromosome 2R"/>
</dbReference>
<feature type="compositionally biased region" description="Low complexity" evidence="1">
    <location>
        <begin position="100"/>
        <end position="119"/>
    </location>
</feature>
<evidence type="ECO:0000256" key="1">
    <source>
        <dbReference type="SAM" id="MobiDB-lite"/>
    </source>
</evidence>
<sequence length="257" mass="27428">MHRAALIISTFALVALASFAGVSAEAPLRFRPRASARFGAQRPNGRFARLEEAPAQEVQPGDSVDASSGSSDGYHYPKPMSAGYNYPKPDQAFPLPGEQPAETESTPTEAPTTTGAAGEQDQATTTVDPGVEGSGDYDDATAAPAVDDSLEATTAATSAKLRRRQQLVSNPIRYTQYSQRLEQLQELAAPGSTPIAQPLQPAVQRPVYLINLPESALQQLLLLNSPLVAQPTIQLAPEPATVLLSELDYVYKKKRSV</sequence>
<dbReference type="EnsemblMetazoa" id="AALB007145-RA">
    <property type="protein sequence ID" value="AALB007145-PA"/>
    <property type="gene ID" value="AALB007145"/>
</dbReference>